<comment type="caution">
    <text evidence="7">The sequence shown here is derived from an EMBL/GenBank/DDBJ whole genome shotgun (WGS) entry which is preliminary data.</text>
</comment>
<feature type="transmembrane region" description="Helical" evidence="5">
    <location>
        <begin position="82"/>
        <end position="99"/>
    </location>
</feature>
<dbReference type="Pfam" id="PF02656">
    <property type="entry name" value="DUF202"/>
    <property type="match status" value="1"/>
</dbReference>
<evidence type="ECO:0000256" key="4">
    <source>
        <dbReference type="ARBA" id="ARBA00023136"/>
    </source>
</evidence>
<feature type="transmembrane region" description="Helical" evidence="5">
    <location>
        <begin position="39"/>
        <end position="62"/>
    </location>
</feature>
<dbReference type="GO" id="GO:0012505">
    <property type="term" value="C:endomembrane system"/>
    <property type="evidence" value="ECO:0007669"/>
    <property type="project" value="UniProtKB-SubCell"/>
</dbReference>
<accession>A0A919NIV9</accession>
<reference evidence="7" key="1">
    <citation type="submission" date="2021-01" db="EMBL/GenBank/DDBJ databases">
        <title>Whole genome shotgun sequence of Actinoplanes tereljensis NBRC 105297.</title>
        <authorList>
            <person name="Komaki H."/>
            <person name="Tamura T."/>
        </authorList>
    </citation>
    <scope>NUCLEOTIDE SEQUENCE</scope>
    <source>
        <strain evidence="7">NBRC 105297</strain>
    </source>
</reference>
<keyword evidence="2 5" id="KW-0812">Transmembrane</keyword>
<proteinExistence type="predicted"/>
<keyword evidence="4 5" id="KW-0472">Membrane</keyword>
<organism evidence="7 8">
    <name type="scientific">Paractinoplanes tereljensis</name>
    <dbReference type="NCBI Taxonomy" id="571912"/>
    <lineage>
        <taxon>Bacteria</taxon>
        <taxon>Bacillati</taxon>
        <taxon>Actinomycetota</taxon>
        <taxon>Actinomycetes</taxon>
        <taxon>Micromonosporales</taxon>
        <taxon>Micromonosporaceae</taxon>
        <taxon>Paractinoplanes</taxon>
    </lineage>
</organism>
<keyword evidence="8" id="KW-1185">Reference proteome</keyword>
<name>A0A919NIV9_9ACTN</name>
<evidence type="ECO:0000256" key="5">
    <source>
        <dbReference type="SAM" id="Phobius"/>
    </source>
</evidence>
<gene>
    <name evidence="7" type="ORF">Ate02nite_14370</name>
</gene>
<evidence type="ECO:0000256" key="3">
    <source>
        <dbReference type="ARBA" id="ARBA00022989"/>
    </source>
</evidence>
<dbReference type="InterPro" id="IPR003807">
    <property type="entry name" value="DUF202"/>
</dbReference>
<dbReference type="EMBL" id="BOMY01000009">
    <property type="protein sequence ID" value="GIF18707.1"/>
    <property type="molecule type" value="Genomic_DNA"/>
</dbReference>
<evidence type="ECO:0000256" key="1">
    <source>
        <dbReference type="ARBA" id="ARBA00004127"/>
    </source>
</evidence>
<comment type="subcellular location">
    <subcellularLocation>
        <location evidence="1">Endomembrane system</location>
        <topology evidence="1">Multi-pass membrane protein</topology>
    </subcellularLocation>
</comment>
<evidence type="ECO:0000259" key="6">
    <source>
        <dbReference type="Pfam" id="PF02656"/>
    </source>
</evidence>
<protein>
    <recommendedName>
        <fullName evidence="6">DUF202 domain-containing protein</fullName>
    </recommendedName>
</protein>
<feature type="domain" description="DUF202" evidence="6">
    <location>
        <begin position="4"/>
        <end position="67"/>
    </location>
</feature>
<dbReference type="RefSeq" id="WP_203800842.1">
    <property type="nucleotide sequence ID" value="NZ_BOMY01000009.1"/>
</dbReference>
<dbReference type="Proteomes" id="UP000623608">
    <property type="component" value="Unassembled WGS sequence"/>
</dbReference>
<evidence type="ECO:0000256" key="2">
    <source>
        <dbReference type="ARBA" id="ARBA00022692"/>
    </source>
</evidence>
<sequence length="100" mass="10338">MSPDPGASAERTRLAWRRTGLSATAAALLAARPAFRPEAGVLAVLVAALAMAAWVIMIALAYRRSAALRRLPPVPARRAIPAYALITAALAALGGLVVLL</sequence>
<evidence type="ECO:0000313" key="7">
    <source>
        <dbReference type="EMBL" id="GIF18707.1"/>
    </source>
</evidence>
<evidence type="ECO:0000313" key="8">
    <source>
        <dbReference type="Proteomes" id="UP000623608"/>
    </source>
</evidence>
<dbReference type="AlphaFoldDB" id="A0A919NIV9"/>
<keyword evidence="3 5" id="KW-1133">Transmembrane helix</keyword>